<feature type="transmembrane region" description="Helical" evidence="1">
    <location>
        <begin position="27"/>
        <end position="50"/>
    </location>
</feature>
<dbReference type="EMBL" id="FNIA01000006">
    <property type="protein sequence ID" value="SDM71512.1"/>
    <property type="molecule type" value="Genomic_DNA"/>
</dbReference>
<keyword evidence="1" id="KW-0812">Transmembrane</keyword>
<dbReference type="RefSeq" id="WP_089732317.1">
    <property type="nucleotide sequence ID" value="NZ_FNIA01000006.1"/>
</dbReference>
<name>A0A1G9VH09_9EURY</name>
<proteinExistence type="predicted"/>
<keyword evidence="3" id="KW-1185">Reference proteome</keyword>
<dbReference type="Proteomes" id="UP000199370">
    <property type="component" value="Unassembled WGS sequence"/>
</dbReference>
<evidence type="ECO:0000256" key="1">
    <source>
        <dbReference type="SAM" id="Phobius"/>
    </source>
</evidence>
<keyword evidence="1" id="KW-0472">Membrane</keyword>
<gene>
    <name evidence="2" type="ORF">SAMN05192554_106113</name>
</gene>
<evidence type="ECO:0000313" key="3">
    <source>
        <dbReference type="Proteomes" id="UP000199370"/>
    </source>
</evidence>
<feature type="transmembrane region" description="Helical" evidence="1">
    <location>
        <begin position="56"/>
        <end position="76"/>
    </location>
</feature>
<sequence>MSTNTTTALGPKNSTPTTTVPQGLGRVLLALVGVVALLTVALTLVPGLALAVGLTVYAALLVGVVASPFALVHLVGEAL</sequence>
<accession>A0A1G9VH09</accession>
<protein>
    <submittedName>
        <fullName evidence="2">Uncharacterized protein</fullName>
    </submittedName>
</protein>
<keyword evidence="1" id="KW-1133">Transmembrane helix</keyword>
<evidence type="ECO:0000313" key="2">
    <source>
        <dbReference type="EMBL" id="SDM71512.1"/>
    </source>
</evidence>
<reference evidence="2 3" key="1">
    <citation type="submission" date="2016-10" db="EMBL/GenBank/DDBJ databases">
        <authorList>
            <person name="de Groot N.N."/>
        </authorList>
    </citation>
    <scope>NUCLEOTIDE SEQUENCE [LARGE SCALE GENOMIC DNA]</scope>
    <source>
        <strain evidence="3">EB21,IBRC-M 10013,KCTC 4048</strain>
    </source>
</reference>
<organism evidence="2 3">
    <name type="scientific">Haloarchaeobius iranensis</name>
    <dbReference type="NCBI Taxonomy" id="996166"/>
    <lineage>
        <taxon>Archaea</taxon>
        <taxon>Methanobacteriati</taxon>
        <taxon>Methanobacteriota</taxon>
        <taxon>Stenosarchaea group</taxon>
        <taxon>Halobacteria</taxon>
        <taxon>Halobacteriales</taxon>
        <taxon>Halorubellaceae</taxon>
        <taxon>Haloarchaeobius</taxon>
    </lineage>
</organism>
<dbReference type="AlphaFoldDB" id="A0A1G9VH09"/>